<feature type="transmembrane region" description="Helical" evidence="2">
    <location>
        <begin position="284"/>
        <end position="305"/>
    </location>
</feature>
<evidence type="ECO:0000256" key="2">
    <source>
        <dbReference type="SAM" id="Phobius"/>
    </source>
</evidence>
<keyword evidence="2" id="KW-0472">Membrane</keyword>
<keyword evidence="2" id="KW-0812">Transmembrane</keyword>
<organism evidence="4 5">
    <name type="scientific">Helobdella robusta</name>
    <name type="common">Californian leech</name>
    <dbReference type="NCBI Taxonomy" id="6412"/>
    <lineage>
        <taxon>Eukaryota</taxon>
        <taxon>Metazoa</taxon>
        <taxon>Spiralia</taxon>
        <taxon>Lophotrochozoa</taxon>
        <taxon>Annelida</taxon>
        <taxon>Clitellata</taxon>
        <taxon>Hirudinea</taxon>
        <taxon>Rhynchobdellida</taxon>
        <taxon>Glossiphoniidae</taxon>
        <taxon>Helobdella</taxon>
    </lineage>
</organism>
<dbReference type="HOGENOM" id="CLU_680236_0_0_1"/>
<feature type="region of interest" description="Disordered" evidence="1">
    <location>
        <begin position="112"/>
        <end position="159"/>
    </location>
</feature>
<sequence>MDEDVIKHRLNIIDSGKLSELEPIQSNCSITSGGWSAEGDFLNVKYRGGGIFQQNLDDWGRFQQNLLTGGNKTNDSQTKKQSAGRKYLSDGEDLLLKEISSEITNEIASPETIEATVLAPDTSPGEGKNNEKVGRNIKHSSVETSSAEQRKVKKRKKLKPLAKSVNDTKVDKMIATLYEPVKCIAADQPLPSQFKINIQLLFTPPIINVQMYRITGNVIVFYLVGDYKINCENHNENRSLATSERTFVKVKIIPYGNKENEEVDKQNISVSTEVAKESSSKYPYAKIGVSFLFGAGVVCVGALLYRKSQEAKNKRKAGTTLAASKGTRGGRSGVGVSTHATSGSKTIFVLIVRIIYASKSCKAEPDLEIWKPGASKGWGFPNNFRNRRTRATFFVTKLLVTCYSV</sequence>
<dbReference type="CTD" id="20201362"/>
<proteinExistence type="predicted"/>
<evidence type="ECO:0000313" key="5">
    <source>
        <dbReference type="Proteomes" id="UP000015101"/>
    </source>
</evidence>
<dbReference type="Proteomes" id="UP000015101">
    <property type="component" value="Unassembled WGS sequence"/>
</dbReference>
<dbReference type="EMBL" id="KB097753">
    <property type="protein sequence ID" value="ESN90428.1"/>
    <property type="molecule type" value="Genomic_DNA"/>
</dbReference>
<keyword evidence="5" id="KW-1185">Reference proteome</keyword>
<dbReference type="GeneID" id="20201362"/>
<dbReference type="EnsemblMetazoa" id="HelroT166094">
    <property type="protein sequence ID" value="HelroP166094"/>
    <property type="gene ID" value="HelroG166094"/>
</dbReference>
<evidence type="ECO:0000313" key="3">
    <source>
        <dbReference type="EMBL" id="ESN90428.1"/>
    </source>
</evidence>
<accession>T1EXR2</accession>
<dbReference type="EMBL" id="AMQM01002253">
    <property type="status" value="NOT_ANNOTATED_CDS"/>
    <property type="molecule type" value="Genomic_DNA"/>
</dbReference>
<dbReference type="KEGG" id="hro:HELRODRAFT_166094"/>
<evidence type="ECO:0000313" key="4">
    <source>
        <dbReference type="EnsemblMetazoa" id="HelroP166094"/>
    </source>
</evidence>
<keyword evidence="2" id="KW-1133">Transmembrane helix</keyword>
<dbReference type="InParanoid" id="T1EXR2"/>
<protein>
    <submittedName>
        <fullName evidence="3 4">Uncharacterized protein</fullName>
    </submittedName>
</protein>
<feature type="region of interest" description="Disordered" evidence="1">
    <location>
        <begin position="316"/>
        <end position="337"/>
    </location>
</feature>
<reference evidence="3 5" key="2">
    <citation type="journal article" date="2013" name="Nature">
        <title>Insights into bilaterian evolution from three spiralian genomes.</title>
        <authorList>
            <person name="Simakov O."/>
            <person name="Marletaz F."/>
            <person name="Cho S.J."/>
            <person name="Edsinger-Gonzales E."/>
            <person name="Havlak P."/>
            <person name="Hellsten U."/>
            <person name="Kuo D.H."/>
            <person name="Larsson T."/>
            <person name="Lv J."/>
            <person name="Arendt D."/>
            <person name="Savage R."/>
            <person name="Osoegawa K."/>
            <person name="de Jong P."/>
            <person name="Grimwood J."/>
            <person name="Chapman J.A."/>
            <person name="Shapiro H."/>
            <person name="Aerts A."/>
            <person name="Otillar R.P."/>
            <person name="Terry A.Y."/>
            <person name="Boore J.L."/>
            <person name="Grigoriev I.V."/>
            <person name="Lindberg D.R."/>
            <person name="Seaver E.C."/>
            <person name="Weisblat D.A."/>
            <person name="Putnam N.H."/>
            <person name="Rokhsar D.S."/>
        </authorList>
    </citation>
    <scope>NUCLEOTIDE SEQUENCE</scope>
</reference>
<name>T1EXR2_HELRO</name>
<evidence type="ECO:0000256" key="1">
    <source>
        <dbReference type="SAM" id="MobiDB-lite"/>
    </source>
</evidence>
<gene>
    <name evidence="4" type="primary">20201362</name>
    <name evidence="3" type="ORF">HELRODRAFT_166094</name>
</gene>
<reference evidence="4" key="3">
    <citation type="submission" date="2015-06" db="UniProtKB">
        <authorList>
            <consortium name="EnsemblMetazoa"/>
        </authorList>
    </citation>
    <scope>IDENTIFICATION</scope>
</reference>
<reference evidence="5" key="1">
    <citation type="submission" date="2012-12" db="EMBL/GenBank/DDBJ databases">
        <authorList>
            <person name="Hellsten U."/>
            <person name="Grimwood J."/>
            <person name="Chapman J.A."/>
            <person name="Shapiro H."/>
            <person name="Aerts A."/>
            <person name="Otillar R.P."/>
            <person name="Terry A.Y."/>
            <person name="Boore J.L."/>
            <person name="Simakov O."/>
            <person name="Marletaz F."/>
            <person name="Cho S.-J."/>
            <person name="Edsinger-Gonzales E."/>
            <person name="Havlak P."/>
            <person name="Kuo D.-H."/>
            <person name="Larsson T."/>
            <person name="Lv J."/>
            <person name="Arendt D."/>
            <person name="Savage R."/>
            <person name="Osoegawa K."/>
            <person name="de Jong P."/>
            <person name="Lindberg D.R."/>
            <person name="Seaver E.C."/>
            <person name="Weisblat D.A."/>
            <person name="Putnam N.H."/>
            <person name="Grigoriev I.V."/>
            <person name="Rokhsar D.S."/>
        </authorList>
    </citation>
    <scope>NUCLEOTIDE SEQUENCE</scope>
</reference>
<dbReference type="AlphaFoldDB" id="T1EXR2"/>
<dbReference type="RefSeq" id="XP_009031367.1">
    <property type="nucleotide sequence ID" value="XM_009033119.1"/>
</dbReference>